<proteinExistence type="inferred from homology"/>
<dbReference type="Pfam" id="PF00962">
    <property type="entry name" value="A_deaminase"/>
    <property type="match status" value="1"/>
</dbReference>
<gene>
    <name evidence="7" type="ORF">J2Z70_001216</name>
</gene>
<evidence type="ECO:0000313" key="7">
    <source>
        <dbReference type="EMBL" id="MBP2111075.1"/>
    </source>
</evidence>
<keyword evidence="8" id="KW-1185">Reference proteome</keyword>
<organism evidence="7 8">
    <name type="scientific">Paenibacillus silagei</name>
    <dbReference type="NCBI Taxonomy" id="1670801"/>
    <lineage>
        <taxon>Bacteria</taxon>
        <taxon>Bacillati</taxon>
        <taxon>Bacillota</taxon>
        <taxon>Bacilli</taxon>
        <taxon>Bacillales</taxon>
        <taxon>Paenibacillaceae</taxon>
        <taxon>Paenibacillus</taxon>
    </lineage>
</organism>
<sequence length="313" mass="35737">MKQQFITALEQNNLDSIRQIPKGDLHNHSTRGGNKRYISAWCGTAIPECPTFKDLGEMNRWNARFIKPLLPGRIGYEKRIEAAFVQAKTDGVQLLHMSVTMGEEEWFDGSVTTLIQTIQGIHQRFAPEIHFVPELAFLTHTPIQETIEMLEQYLEHNYFKSLDIFGDEFAVPGFKQVFRMAKQQGLILKAHVGEFGTSDLVKQAVEELELDQVQHGIAAAQSPETMKWLADHHIQLNICPTSNVLLSRVANYASHPIRKLYDYGVTVTVNTDDMIIFDQSVSEEFVNLYRSGLFRAEELNTIRENALTDENRK</sequence>
<dbReference type="GO" id="GO:0016787">
    <property type="term" value="F:hydrolase activity"/>
    <property type="evidence" value="ECO:0007669"/>
    <property type="project" value="UniProtKB-KW"/>
</dbReference>
<protein>
    <submittedName>
        <fullName evidence="7">Adenosine deaminase</fullName>
        <ecNumber evidence="7">3.5.4.4</ecNumber>
    </submittedName>
</protein>
<dbReference type="InterPro" id="IPR006330">
    <property type="entry name" value="Ado/ade_deaminase"/>
</dbReference>
<dbReference type="EMBL" id="JAGGLV010000003">
    <property type="protein sequence ID" value="MBP2111075.1"/>
    <property type="molecule type" value="Genomic_DNA"/>
</dbReference>
<dbReference type="EC" id="3.5.4.4" evidence="7"/>
<dbReference type="PANTHER" id="PTHR43114:SF6">
    <property type="entry name" value="ADENINE DEAMINASE"/>
    <property type="match status" value="1"/>
</dbReference>
<feature type="domain" description="Adenosine deaminase" evidence="6">
    <location>
        <begin position="138"/>
        <end position="307"/>
    </location>
</feature>
<dbReference type="SUPFAM" id="SSF51556">
    <property type="entry name" value="Metallo-dependent hydrolases"/>
    <property type="match status" value="1"/>
</dbReference>
<dbReference type="InterPro" id="IPR001365">
    <property type="entry name" value="A_deaminase_dom"/>
</dbReference>
<comment type="caution">
    <text evidence="7">The sequence shown here is derived from an EMBL/GenBank/DDBJ whole genome shotgun (WGS) entry which is preliminary data.</text>
</comment>
<evidence type="ECO:0000256" key="2">
    <source>
        <dbReference type="ARBA" id="ARBA00006676"/>
    </source>
</evidence>
<keyword evidence="3" id="KW-0479">Metal-binding</keyword>
<evidence type="ECO:0000256" key="4">
    <source>
        <dbReference type="ARBA" id="ARBA00022801"/>
    </source>
</evidence>
<keyword evidence="4 7" id="KW-0378">Hydrolase</keyword>
<evidence type="ECO:0000256" key="3">
    <source>
        <dbReference type="ARBA" id="ARBA00022723"/>
    </source>
</evidence>
<keyword evidence="5" id="KW-0862">Zinc</keyword>
<comment type="cofactor">
    <cofactor evidence="1">
        <name>Zn(2+)</name>
        <dbReference type="ChEBI" id="CHEBI:29105"/>
    </cofactor>
</comment>
<dbReference type="Gene3D" id="3.20.20.140">
    <property type="entry name" value="Metal-dependent hydrolases"/>
    <property type="match status" value="1"/>
</dbReference>
<dbReference type="InterPro" id="IPR032466">
    <property type="entry name" value="Metal_Hydrolase"/>
</dbReference>
<evidence type="ECO:0000259" key="6">
    <source>
        <dbReference type="Pfam" id="PF00962"/>
    </source>
</evidence>
<dbReference type="Proteomes" id="UP000773462">
    <property type="component" value="Unassembled WGS sequence"/>
</dbReference>
<dbReference type="PANTHER" id="PTHR43114">
    <property type="entry name" value="ADENINE DEAMINASE"/>
    <property type="match status" value="1"/>
</dbReference>
<name>A0ABS4NLY2_9BACL</name>
<dbReference type="RefSeq" id="WP_209870425.1">
    <property type="nucleotide sequence ID" value="NZ_JAGGLV010000003.1"/>
</dbReference>
<evidence type="ECO:0000256" key="1">
    <source>
        <dbReference type="ARBA" id="ARBA00001947"/>
    </source>
</evidence>
<evidence type="ECO:0000256" key="5">
    <source>
        <dbReference type="ARBA" id="ARBA00022833"/>
    </source>
</evidence>
<evidence type="ECO:0000313" key="8">
    <source>
        <dbReference type="Proteomes" id="UP000773462"/>
    </source>
</evidence>
<accession>A0ABS4NLY2</accession>
<reference evidence="7 8" key="1">
    <citation type="submission" date="2021-03" db="EMBL/GenBank/DDBJ databases">
        <title>Genomic Encyclopedia of Type Strains, Phase IV (KMG-IV): sequencing the most valuable type-strain genomes for metagenomic binning, comparative biology and taxonomic classification.</title>
        <authorList>
            <person name="Goeker M."/>
        </authorList>
    </citation>
    <scope>NUCLEOTIDE SEQUENCE [LARGE SCALE GENOMIC DNA]</scope>
    <source>
        <strain evidence="7 8">DSM 101953</strain>
    </source>
</reference>
<comment type="similarity">
    <text evidence="2">Belongs to the metallo-dependent hydrolases superfamily. Adenosine and AMP deaminases family.</text>
</comment>